<proteinExistence type="predicted"/>
<evidence type="ECO:0000313" key="3">
    <source>
        <dbReference type="Proteomes" id="UP000067626"/>
    </source>
</evidence>
<gene>
    <name evidence="2" type="ORF">CMC5_019930</name>
</gene>
<evidence type="ECO:0008006" key="4">
    <source>
        <dbReference type="Google" id="ProtNLM"/>
    </source>
</evidence>
<name>A0A0K1EAF1_CHOCO</name>
<dbReference type="KEGG" id="ccro:CMC5_019930"/>
<feature type="chain" id="PRO_5005459157" description="Secreted protein" evidence="1">
    <location>
        <begin position="23"/>
        <end position="138"/>
    </location>
</feature>
<dbReference type="EMBL" id="CP012159">
    <property type="protein sequence ID" value="AKT37850.1"/>
    <property type="molecule type" value="Genomic_DNA"/>
</dbReference>
<protein>
    <recommendedName>
        <fullName evidence="4">Secreted protein</fullName>
    </recommendedName>
</protein>
<dbReference type="AlphaFoldDB" id="A0A0K1EAF1"/>
<accession>A0A0K1EAF1</accession>
<sequence>MVQLPGRILRGALLLLALSSTACNRSTPAGDDMDTARNWALQVSVRAEVVAELIFEENKLARVEYKSQDPALRDGFQTRLDSVMEEARREGLAIKFHLPDGNGEHGGLYGAQPRPGEPFFTQAMREHLGDGTFSIRVK</sequence>
<dbReference type="RefSeq" id="WP_050430162.1">
    <property type="nucleotide sequence ID" value="NZ_CP012159.1"/>
</dbReference>
<evidence type="ECO:0000313" key="2">
    <source>
        <dbReference type="EMBL" id="AKT37850.1"/>
    </source>
</evidence>
<dbReference type="Proteomes" id="UP000067626">
    <property type="component" value="Chromosome"/>
</dbReference>
<feature type="signal peptide" evidence="1">
    <location>
        <begin position="1"/>
        <end position="22"/>
    </location>
</feature>
<dbReference type="PROSITE" id="PS51257">
    <property type="entry name" value="PROKAR_LIPOPROTEIN"/>
    <property type="match status" value="1"/>
</dbReference>
<evidence type="ECO:0000256" key="1">
    <source>
        <dbReference type="SAM" id="SignalP"/>
    </source>
</evidence>
<keyword evidence="3" id="KW-1185">Reference proteome</keyword>
<organism evidence="2 3">
    <name type="scientific">Chondromyces crocatus</name>
    <dbReference type="NCBI Taxonomy" id="52"/>
    <lineage>
        <taxon>Bacteria</taxon>
        <taxon>Pseudomonadati</taxon>
        <taxon>Myxococcota</taxon>
        <taxon>Polyangia</taxon>
        <taxon>Polyangiales</taxon>
        <taxon>Polyangiaceae</taxon>
        <taxon>Chondromyces</taxon>
    </lineage>
</organism>
<reference evidence="2 3" key="1">
    <citation type="submission" date="2015-07" db="EMBL/GenBank/DDBJ databases">
        <title>Genome analysis of myxobacterium Chondromyces crocatus Cm c5 reveals a high potential for natural compound synthesis and the genetic basis for the loss of fruiting body formation.</title>
        <authorList>
            <person name="Zaburannyi N."/>
            <person name="Bunk B."/>
            <person name="Maier J."/>
            <person name="Overmann J."/>
            <person name="Mueller R."/>
        </authorList>
    </citation>
    <scope>NUCLEOTIDE SEQUENCE [LARGE SCALE GENOMIC DNA]</scope>
    <source>
        <strain evidence="2 3">Cm c5</strain>
    </source>
</reference>
<keyword evidence="1" id="KW-0732">Signal</keyword>
<dbReference type="OrthoDB" id="9849478at2"/>